<dbReference type="GO" id="GO:0008033">
    <property type="term" value="P:tRNA processing"/>
    <property type="evidence" value="ECO:0007669"/>
    <property type="project" value="UniProtKB-KW"/>
</dbReference>
<comment type="catalytic activity">
    <reaction evidence="6">
        <text>a uridine in tRNA + S-adenosyl-L-methionine = a 3-[(3S)-3-amino-3-carboxypropyl]uridine in tRNA + S-methyl-5'-thioadenosine + H(+)</text>
        <dbReference type="Rhea" id="RHEA:62432"/>
        <dbReference type="Rhea" id="RHEA-COMP:13339"/>
        <dbReference type="Rhea" id="RHEA-COMP:16092"/>
        <dbReference type="ChEBI" id="CHEBI:15378"/>
        <dbReference type="ChEBI" id="CHEBI:17509"/>
        <dbReference type="ChEBI" id="CHEBI:59789"/>
        <dbReference type="ChEBI" id="CHEBI:65315"/>
        <dbReference type="ChEBI" id="CHEBI:82930"/>
        <dbReference type="EC" id="2.5.1.25"/>
    </reaction>
</comment>
<evidence type="ECO:0000256" key="7">
    <source>
        <dbReference type="SAM" id="MobiDB-lite"/>
    </source>
</evidence>
<keyword evidence="2" id="KW-0808">Transferase</keyword>
<dbReference type="EMBL" id="HBIX01009253">
    <property type="protein sequence ID" value="CAE0714327.1"/>
    <property type="molecule type" value="Transcribed_RNA"/>
</dbReference>
<keyword evidence="4" id="KW-0819">tRNA processing</keyword>
<organism evidence="9">
    <name type="scientific">Pseudo-nitzschia australis</name>
    <dbReference type="NCBI Taxonomy" id="44445"/>
    <lineage>
        <taxon>Eukaryota</taxon>
        <taxon>Sar</taxon>
        <taxon>Stramenopiles</taxon>
        <taxon>Ochrophyta</taxon>
        <taxon>Bacillariophyta</taxon>
        <taxon>Bacillariophyceae</taxon>
        <taxon>Bacillariophycidae</taxon>
        <taxon>Bacillariales</taxon>
        <taxon>Bacillariaceae</taxon>
        <taxon>Pseudo-nitzschia</taxon>
    </lineage>
</organism>
<dbReference type="GO" id="GO:0016747">
    <property type="term" value="F:acyltransferase activity, transferring groups other than amino-acyl groups"/>
    <property type="evidence" value="ECO:0007669"/>
    <property type="project" value="InterPro"/>
</dbReference>
<dbReference type="GO" id="GO:0016432">
    <property type="term" value="F:tRNA-uridine aminocarboxypropyltransferase activity"/>
    <property type="evidence" value="ECO:0007669"/>
    <property type="project" value="UniProtKB-EC"/>
</dbReference>
<feature type="region of interest" description="Disordered" evidence="7">
    <location>
        <begin position="647"/>
        <end position="680"/>
    </location>
</feature>
<dbReference type="InterPro" id="IPR013653">
    <property type="entry name" value="GCN5-like_dom"/>
</dbReference>
<evidence type="ECO:0000256" key="4">
    <source>
        <dbReference type="ARBA" id="ARBA00022694"/>
    </source>
</evidence>
<dbReference type="SMART" id="SM01144">
    <property type="entry name" value="DTW"/>
    <property type="match status" value="1"/>
</dbReference>
<feature type="region of interest" description="Disordered" evidence="7">
    <location>
        <begin position="240"/>
        <end position="282"/>
    </location>
</feature>
<feature type="region of interest" description="Disordered" evidence="7">
    <location>
        <begin position="878"/>
        <end position="902"/>
    </location>
</feature>
<keyword evidence="3" id="KW-0949">S-adenosyl-L-methionine</keyword>
<feature type="region of interest" description="Disordered" evidence="7">
    <location>
        <begin position="455"/>
        <end position="508"/>
    </location>
</feature>
<feature type="compositionally biased region" description="Low complexity" evidence="7">
    <location>
        <begin position="331"/>
        <end position="345"/>
    </location>
</feature>
<comment type="similarity">
    <text evidence="5">Belongs to the TDD superfamily. DTWD2 family.</text>
</comment>
<dbReference type="SUPFAM" id="SSF55729">
    <property type="entry name" value="Acyl-CoA N-acyltransferases (Nat)"/>
    <property type="match status" value="1"/>
</dbReference>
<sequence length="902" mass="100783">MHTRRSHKSRSKYMCNKTVVVAIVSLLLLAATTAEAAMAATTVATSILSLSVLFLPVATALSVVNKNHNGCHNNKIASTSNEHPTTTMLSLTATTGSSTISTTTTSTTTPIIPNYERAKVLNSHLQTLLEFEPNAENNNSNNNDDQNINNTILRNISAIDIMDAALRWGAAETETKFSNTNDPSTSNNNSSNNNNSKYYITDPRFGRPALRTYHSFVVSDDRYDDDPILLDGLARKKAKQIHHMIQQRQSRQTRTPAATTTQQKNNNTYKKNGNNNPPQHLRDKVAHSIAKGERRARERSNQRLRTVCSGCSRPFNLCLCEVLGLSNTNNNNANSTNTNMDSATSHQQHPSDNTNGSKSASTTASMMSRSRIVVLQHPNEFRKKHTSTVPLLKLVLGPENVRVKVGYEFTQRDVLLWDENDITTASDDDCTQRPIMLFPGPDAMDLDQYVLRLSNQQDSKDDDNDSNHVNNSKMRGEEEDKSTDSSNIRHRRSDPITTNEQTRKTNNKTTLVLIDGTWAEAKRILRKSTEILETCQMIQFAFNDDDDESSNNGGSRSIYNAMRREPEDHCLSTLEACGQALELLEGPEHGPKIQTHMLEVLSKHVELHLANAKEAAYAVRKNRDSTNKDLKLKRAKEIEWAIFYANRDGGNKNSHKENNSDTNDDTDSSTNRAKRKNIRPVRPIPTATTKTITTTIADTPTRLLRLENDDTGSRKSSAAIKTNDDDAAAVTVTIRRLTHEDIPTIDDWWENSSSSSSTNPKHKKLKSITTITRSIESDYGNNIGASLGIVDENDPTKLIACILRYESGPLGILHVQESHRGKGYGTALLKEATQILAEYHHQQRQEKEQEQHNLECTAFIKDGNLASQHVFSKAGWIQENPNAKKGSGKRRANRKWIFPPRE</sequence>
<evidence type="ECO:0000259" key="8">
    <source>
        <dbReference type="PROSITE" id="PS51186"/>
    </source>
</evidence>
<dbReference type="PROSITE" id="PS51186">
    <property type="entry name" value="GNAT"/>
    <property type="match status" value="1"/>
</dbReference>
<feature type="region of interest" description="Disordered" evidence="7">
    <location>
        <begin position="331"/>
        <end position="365"/>
    </location>
</feature>
<evidence type="ECO:0000256" key="1">
    <source>
        <dbReference type="ARBA" id="ARBA00012386"/>
    </source>
</evidence>
<dbReference type="InterPro" id="IPR016181">
    <property type="entry name" value="Acyl_CoA_acyltransferase"/>
</dbReference>
<evidence type="ECO:0000256" key="3">
    <source>
        <dbReference type="ARBA" id="ARBA00022691"/>
    </source>
</evidence>
<reference evidence="9" key="1">
    <citation type="submission" date="2021-01" db="EMBL/GenBank/DDBJ databases">
        <authorList>
            <person name="Corre E."/>
            <person name="Pelletier E."/>
            <person name="Niang G."/>
            <person name="Scheremetjew M."/>
            <person name="Finn R."/>
            <person name="Kale V."/>
            <person name="Holt S."/>
            <person name="Cochrane G."/>
            <person name="Meng A."/>
            <person name="Brown T."/>
            <person name="Cohen L."/>
        </authorList>
    </citation>
    <scope>NUCLEOTIDE SEQUENCE</scope>
    <source>
        <strain evidence="9">10249 10 AB</strain>
    </source>
</reference>
<evidence type="ECO:0000256" key="5">
    <source>
        <dbReference type="ARBA" id="ARBA00034489"/>
    </source>
</evidence>
<gene>
    <name evidence="9" type="ORF">PAUS00366_LOCUS7079</name>
</gene>
<dbReference type="InterPro" id="IPR039262">
    <property type="entry name" value="DTWD2/TAPT"/>
</dbReference>
<dbReference type="Pfam" id="PF03942">
    <property type="entry name" value="DTW"/>
    <property type="match status" value="1"/>
</dbReference>
<feature type="compositionally biased region" description="Polar residues" evidence="7">
    <location>
        <begin position="346"/>
        <end position="358"/>
    </location>
</feature>
<feature type="region of interest" description="Disordered" evidence="7">
    <location>
        <begin position="176"/>
        <end position="200"/>
    </location>
</feature>
<protein>
    <recommendedName>
        <fullName evidence="1">tRNA-uridine aminocarboxypropyltransferase</fullName>
        <ecNumber evidence="1">2.5.1.25</ecNumber>
    </recommendedName>
</protein>
<evidence type="ECO:0000256" key="6">
    <source>
        <dbReference type="ARBA" id="ARBA00048718"/>
    </source>
</evidence>
<dbReference type="CDD" id="cd04301">
    <property type="entry name" value="NAT_SF"/>
    <property type="match status" value="1"/>
</dbReference>
<dbReference type="Pfam" id="PF08445">
    <property type="entry name" value="FR47"/>
    <property type="match status" value="1"/>
</dbReference>
<evidence type="ECO:0000313" key="9">
    <source>
        <dbReference type="EMBL" id="CAE0714327.1"/>
    </source>
</evidence>
<dbReference type="InterPro" id="IPR005636">
    <property type="entry name" value="DTW"/>
</dbReference>
<feature type="compositionally biased region" description="Low complexity" evidence="7">
    <location>
        <begin position="246"/>
        <end position="276"/>
    </location>
</feature>
<evidence type="ECO:0000256" key="2">
    <source>
        <dbReference type="ARBA" id="ARBA00022679"/>
    </source>
</evidence>
<feature type="compositionally biased region" description="Low complexity" evidence="7">
    <location>
        <begin position="178"/>
        <end position="196"/>
    </location>
</feature>
<dbReference type="AlphaFoldDB" id="A0A7S4EHS0"/>
<proteinExistence type="inferred from homology"/>
<dbReference type="PANTHER" id="PTHR21392">
    <property type="entry name" value="TRNA-URIDINE AMINOCARBOXYPROPYLTRANSFERASE 2"/>
    <property type="match status" value="1"/>
</dbReference>
<dbReference type="InterPro" id="IPR000182">
    <property type="entry name" value="GNAT_dom"/>
</dbReference>
<dbReference type="EC" id="2.5.1.25" evidence="1"/>
<name>A0A7S4EHS0_9STRA</name>
<feature type="domain" description="N-acetyltransferase" evidence="8">
    <location>
        <begin position="732"/>
        <end position="900"/>
    </location>
</feature>
<dbReference type="PANTHER" id="PTHR21392:SF0">
    <property type="entry name" value="TRNA-URIDINE AMINOCARBOXYPROPYLTRANSFERASE 2"/>
    <property type="match status" value="1"/>
</dbReference>
<dbReference type="Gene3D" id="3.40.630.30">
    <property type="match status" value="1"/>
</dbReference>
<accession>A0A7S4EHS0</accession>